<evidence type="ECO:0000313" key="2">
    <source>
        <dbReference type="EMBL" id="CAD8250423.1"/>
    </source>
</evidence>
<dbReference type="SUPFAM" id="SSF53807">
    <property type="entry name" value="Helical backbone' metal receptor"/>
    <property type="match status" value="1"/>
</dbReference>
<reference evidence="2" key="1">
    <citation type="submission" date="2021-01" db="EMBL/GenBank/DDBJ databases">
        <authorList>
            <person name="Corre E."/>
            <person name="Pelletier E."/>
            <person name="Niang G."/>
            <person name="Scheremetjew M."/>
            <person name="Finn R."/>
            <person name="Kale V."/>
            <person name="Holt S."/>
            <person name="Cochrane G."/>
            <person name="Meng A."/>
            <person name="Brown T."/>
            <person name="Cohen L."/>
        </authorList>
    </citation>
    <scope>NUCLEOTIDE SEQUENCE</scope>
    <source>
        <strain evidence="2">CCMP1413</strain>
    </source>
</reference>
<evidence type="ECO:0008006" key="3">
    <source>
        <dbReference type="Google" id="ProtNLM"/>
    </source>
</evidence>
<evidence type="ECO:0000256" key="1">
    <source>
        <dbReference type="SAM" id="SignalP"/>
    </source>
</evidence>
<dbReference type="AlphaFoldDB" id="A0A7R9Y895"/>
<gene>
    <name evidence="2" type="ORF">PCOL08062_LOCUS11955</name>
</gene>
<feature type="chain" id="PRO_5030858164" description="Fe/B12 periplasmic-binding domain-containing protein" evidence="1">
    <location>
        <begin position="24"/>
        <end position="407"/>
    </location>
</feature>
<name>A0A7R9Y895_9VIRI</name>
<protein>
    <recommendedName>
        <fullName evidence="3">Fe/B12 periplasmic-binding domain-containing protein</fullName>
    </recommendedName>
</protein>
<proteinExistence type="predicted"/>
<keyword evidence="1" id="KW-0732">Signal</keyword>
<feature type="signal peptide" evidence="1">
    <location>
        <begin position="1"/>
        <end position="23"/>
    </location>
</feature>
<dbReference type="EMBL" id="HBDZ01015487">
    <property type="protein sequence ID" value="CAD8250423.1"/>
    <property type="molecule type" value="Transcribed_RNA"/>
</dbReference>
<sequence length="407" mass="44254">MARLAAFAASLAVFALAPTLANGWSYDNGMGHTYSGAAESPRVICHVDVCDTLWNMGLHDHLVGYFGHSGDALGQDQLCHAGVCMSAHFERMESVLDTNASTGNTLDLEKVAALQPDMIVDYAYCTLNESECAHDAPHTGLLSFGENAGLANMTDSTGVDPLPIIPMRVGGISYLEVIANFQRLATAIGGDGHTNHDIAVYCQQLKTAIAELAASAKFMASNGVRALAVSMAPDTMYLAQPTHDPILIMLEQLGVPMVHVEVNDDRGSYWEWVQYNSTSGEIPEGFPGADVFLYDGRFHNDHIVLSDEERGWTFNHPAMETGQMVSWPIDTSFSYERATRILWDMKRVFDQSVQLVDATECTDADPMDPSVMLEKGGWKCNDDLGTALTLQNSFECPAIDLSENGCP</sequence>
<dbReference type="Gene3D" id="3.40.50.1980">
    <property type="entry name" value="Nitrogenase molybdenum iron protein domain"/>
    <property type="match status" value="2"/>
</dbReference>
<accession>A0A7R9Y895</accession>
<organism evidence="2">
    <name type="scientific">Prasinoderma coloniale</name>
    <dbReference type="NCBI Taxonomy" id="156133"/>
    <lineage>
        <taxon>Eukaryota</taxon>
        <taxon>Viridiplantae</taxon>
        <taxon>Prasinodermophyta</taxon>
        <taxon>Prasinodermophyceae</taxon>
        <taxon>Prasinodermales</taxon>
        <taxon>Prasinodermaceae</taxon>
        <taxon>Prasinoderma</taxon>
    </lineage>
</organism>